<evidence type="ECO:0000313" key="2">
    <source>
        <dbReference type="EMBL" id="KXN66616.1"/>
    </source>
</evidence>
<dbReference type="Pfam" id="PF10791">
    <property type="entry name" value="F1F0-ATPsyn_F"/>
    <property type="match status" value="1"/>
</dbReference>
<organism evidence="2 3">
    <name type="scientific">Conidiobolus coronatus (strain ATCC 28846 / CBS 209.66 / NRRL 28638)</name>
    <name type="common">Delacroixia coronata</name>
    <dbReference type="NCBI Taxonomy" id="796925"/>
    <lineage>
        <taxon>Eukaryota</taxon>
        <taxon>Fungi</taxon>
        <taxon>Fungi incertae sedis</taxon>
        <taxon>Zoopagomycota</taxon>
        <taxon>Entomophthoromycotina</taxon>
        <taxon>Entomophthoromycetes</taxon>
        <taxon>Entomophthorales</taxon>
        <taxon>Ancylistaceae</taxon>
        <taxon>Conidiobolus</taxon>
    </lineage>
</organism>
<dbReference type="InterPro" id="IPR019727">
    <property type="entry name" value="ATP_synth_F0_fsu_mt_fun"/>
</dbReference>
<accession>A0A137NV28</accession>
<evidence type="ECO:0000256" key="1">
    <source>
        <dbReference type="SAM" id="Phobius"/>
    </source>
</evidence>
<dbReference type="STRING" id="796925.A0A137NV28"/>
<dbReference type="AlphaFoldDB" id="A0A137NV28"/>
<feature type="transmembrane region" description="Helical" evidence="1">
    <location>
        <begin position="61"/>
        <end position="80"/>
    </location>
</feature>
<dbReference type="OrthoDB" id="5561579at2759"/>
<sequence length="90" mass="9685">SFIPPSLATKQGASGAAAANTEGLGDLVHIYRQLPKGPASAQQSGGPLEWYRRRYFEGPNASPAPILHIMIALGLLGYYIEYTGHLSHHK</sequence>
<keyword evidence="3" id="KW-1185">Reference proteome</keyword>
<gene>
    <name evidence="2" type="ORF">CONCODRAFT_29821</name>
</gene>
<keyword evidence="1" id="KW-0812">Transmembrane</keyword>
<dbReference type="EMBL" id="KQ964705">
    <property type="protein sequence ID" value="KXN66616.1"/>
    <property type="molecule type" value="Genomic_DNA"/>
</dbReference>
<name>A0A137NV28_CONC2</name>
<reference evidence="2 3" key="1">
    <citation type="journal article" date="2015" name="Genome Biol. Evol.">
        <title>Phylogenomic analyses indicate that early fungi evolved digesting cell walls of algal ancestors of land plants.</title>
        <authorList>
            <person name="Chang Y."/>
            <person name="Wang S."/>
            <person name="Sekimoto S."/>
            <person name="Aerts A.L."/>
            <person name="Choi C."/>
            <person name="Clum A."/>
            <person name="LaButti K.M."/>
            <person name="Lindquist E.A."/>
            <person name="Yee Ngan C."/>
            <person name="Ohm R.A."/>
            <person name="Salamov A.A."/>
            <person name="Grigoriev I.V."/>
            <person name="Spatafora J.W."/>
            <person name="Berbee M.L."/>
        </authorList>
    </citation>
    <scope>NUCLEOTIDE SEQUENCE [LARGE SCALE GENOMIC DNA]</scope>
    <source>
        <strain evidence="2 3">NRRL 28638</strain>
    </source>
</reference>
<keyword evidence="1" id="KW-0472">Membrane</keyword>
<dbReference type="Proteomes" id="UP000070444">
    <property type="component" value="Unassembled WGS sequence"/>
</dbReference>
<evidence type="ECO:0000313" key="3">
    <source>
        <dbReference type="Proteomes" id="UP000070444"/>
    </source>
</evidence>
<dbReference type="PANTHER" id="PTHR28161">
    <property type="entry name" value="ATP SYNTHASE SUBUNIT F, MITOCHONDRIAL"/>
    <property type="match status" value="1"/>
</dbReference>
<dbReference type="GO" id="GO:0046933">
    <property type="term" value="F:proton-transporting ATP synthase activity, rotational mechanism"/>
    <property type="evidence" value="ECO:0007669"/>
    <property type="project" value="TreeGrafter"/>
</dbReference>
<protein>
    <submittedName>
        <fullName evidence="2">Uncharacterized protein</fullName>
    </submittedName>
</protein>
<dbReference type="PANTHER" id="PTHR28161:SF1">
    <property type="entry name" value="ATP SYNTHASE SUBUNIT F, MITOCHONDRIAL"/>
    <property type="match status" value="1"/>
</dbReference>
<keyword evidence="1" id="KW-1133">Transmembrane helix</keyword>
<proteinExistence type="predicted"/>
<dbReference type="OMA" id="PILHIMI"/>
<feature type="non-terminal residue" evidence="2">
    <location>
        <position position="1"/>
    </location>
</feature>
<feature type="non-terminal residue" evidence="2">
    <location>
        <position position="90"/>
    </location>
</feature>